<reference evidence="1 2" key="1">
    <citation type="submission" date="2019-11" db="EMBL/GenBank/DDBJ databases">
        <title>Genome-resolved metagenomics to study the prevalence of co-infection and intraspecific heterogeneity among plant pathogen metapopulations.</title>
        <authorList>
            <person name="Newberry E."/>
            <person name="Bhandari R."/>
            <person name="Kemble J."/>
            <person name="Sikora E."/>
            <person name="Potnis N."/>
        </authorList>
    </citation>
    <scope>NUCLEOTIDE SEQUENCE [LARGE SCALE GENOMIC DNA]</scope>
    <source>
        <strain evidence="1">Xp_Tom_Tuscaloosa_18b</strain>
    </source>
</reference>
<organism evidence="1 2">
    <name type="scientific">Xanthomonas perforans</name>
    <dbReference type="NCBI Taxonomy" id="442694"/>
    <lineage>
        <taxon>Bacteria</taxon>
        <taxon>Pseudomonadati</taxon>
        <taxon>Pseudomonadota</taxon>
        <taxon>Gammaproteobacteria</taxon>
        <taxon>Lysobacterales</taxon>
        <taxon>Lysobacteraceae</taxon>
        <taxon>Xanthomonas</taxon>
    </lineage>
</organism>
<sequence length="168" mass="18785">MDKNTPEHLFPGALMPRDPAAQLLSSAPRGLGLACTIAWSELVLALRADGHEVRDSSGPNTRQWMETIVRDTFAAFSCDTIAMTVINPDEWEPCSPAYLANGGSCDAPRVWNAQDHNHWHPRRHAITLTDTFVQQVPDKCDRILWRGHYYHLPLKNADPCGSQAVRDD</sequence>
<evidence type="ECO:0000313" key="1">
    <source>
        <dbReference type="EMBL" id="NEL77265.1"/>
    </source>
</evidence>
<gene>
    <name evidence="1" type="ORF">G3W61_13550</name>
</gene>
<dbReference type="AlphaFoldDB" id="A0A6L9XAV0"/>
<name>A0A6L9XAV0_XANPE</name>
<accession>A0A6L9XAV0</accession>
<evidence type="ECO:0000313" key="2">
    <source>
        <dbReference type="Proteomes" id="UP000471082"/>
    </source>
</evidence>
<dbReference type="Proteomes" id="UP000471082">
    <property type="component" value="Unassembled WGS sequence"/>
</dbReference>
<protein>
    <submittedName>
        <fullName evidence="1">Uncharacterized protein</fullName>
    </submittedName>
</protein>
<dbReference type="RefSeq" id="WP_127170458.1">
    <property type="nucleotide sequence ID" value="NZ_JAKHFX010000008.1"/>
</dbReference>
<proteinExistence type="predicted"/>
<comment type="caution">
    <text evidence="1">The sequence shown here is derived from an EMBL/GenBank/DDBJ whole genome shotgun (WGS) entry which is preliminary data.</text>
</comment>
<dbReference type="EMBL" id="JAAGYU010000058">
    <property type="protein sequence ID" value="NEL77265.1"/>
    <property type="molecule type" value="Genomic_DNA"/>
</dbReference>